<evidence type="ECO:0000313" key="2">
    <source>
        <dbReference type="Proteomes" id="UP001501207"/>
    </source>
</evidence>
<reference evidence="2" key="1">
    <citation type="journal article" date="2019" name="Int. J. Syst. Evol. Microbiol.">
        <title>The Global Catalogue of Microorganisms (GCM) 10K type strain sequencing project: providing services to taxonomists for standard genome sequencing and annotation.</title>
        <authorList>
            <consortium name="The Broad Institute Genomics Platform"/>
            <consortium name="The Broad Institute Genome Sequencing Center for Infectious Disease"/>
            <person name="Wu L."/>
            <person name="Ma J."/>
        </authorList>
    </citation>
    <scope>NUCLEOTIDE SEQUENCE [LARGE SCALE GENOMIC DNA]</scope>
    <source>
        <strain evidence="2">JCM 17664</strain>
    </source>
</reference>
<dbReference type="Proteomes" id="UP001501207">
    <property type="component" value="Unassembled WGS sequence"/>
</dbReference>
<dbReference type="InterPro" id="IPR011050">
    <property type="entry name" value="Pectin_lyase_fold/virulence"/>
</dbReference>
<organism evidence="1 2">
    <name type="scientific">Compostibacter hankyongensis</name>
    <dbReference type="NCBI Taxonomy" id="1007089"/>
    <lineage>
        <taxon>Bacteria</taxon>
        <taxon>Pseudomonadati</taxon>
        <taxon>Bacteroidota</taxon>
        <taxon>Chitinophagia</taxon>
        <taxon>Chitinophagales</taxon>
        <taxon>Chitinophagaceae</taxon>
        <taxon>Compostibacter</taxon>
    </lineage>
</organism>
<gene>
    <name evidence="1" type="ORF">GCM10023143_32800</name>
</gene>
<evidence type="ECO:0000313" key="1">
    <source>
        <dbReference type="EMBL" id="GAA4319391.1"/>
    </source>
</evidence>
<protein>
    <recommendedName>
        <fullName evidence="3">Periplasmic copper-binding protein NosD beta helix domain-containing protein</fullName>
    </recommendedName>
</protein>
<name>A0ABP8G860_9BACT</name>
<keyword evidence="2" id="KW-1185">Reference proteome</keyword>
<proteinExistence type="predicted"/>
<dbReference type="EMBL" id="BAABFN010000022">
    <property type="protein sequence ID" value="GAA4319391.1"/>
    <property type="molecule type" value="Genomic_DNA"/>
</dbReference>
<sequence length="197" mass="21965">MHNNIELSANRISGDHMSAIAFDARSANRIRILNNTIAGRFSGAVKAIDCNDIVIQSNIVKLVNSSIAIDNEGGSRWRISGNELLNTAEKMNPASGQINIGIRNYWRSAVFNNSENTVSDNKISGFTASVLEDSWGNMSASSNRYYGNVLESFYDNLRKKSDARIGERNEIRRSSGKRYDQSKIIKMQNGSSFKNYK</sequence>
<dbReference type="SUPFAM" id="SSF51126">
    <property type="entry name" value="Pectin lyase-like"/>
    <property type="match status" value="1"/>
</dbReference>
<comment type="caution">
    <text evidence="1">The sequence shown here is derived from an EMBL/GenBank/DDBJ whole genome shotgun (WGS) entry which is preliminary data.</text>
</comment>
<evidence type="ECO:0008006" key="3">
    <source>
        <dbReference type="Google" id="ProtNLM"/>
    </source>
</evidence>
<accession>A0ABP8G860</accession>